<dbReference type="Proteomes" id="UP000320762">
    <property type="component" value="Unassembled WGS sequence"/>
</dbReference>
<gene>
    <name evidence="2" type="ORF">BD626DRAFT_564070</name>
</gene>
<feature type="compositionally biased region" description="Low complexity" evidence="1">
    <location>
        <begin position="40"/>
        <end position="52"/>
    </location>
</feature>
<proteinExistence type="predicted"/>
<dbReference type="EMBL" id="VDMD01000001">
    <property type="protein sequence ID" value="TRM70432.1"/>
    <property type="molecule type" value="Genomic_DNA"/>
</dbReference>
<feature type="region of interest" description="Disordered" evidence="1">
    <location>
        <begin position="124"/>
        <end position="222"/>
    </location>
</feature>
<evidence type="ECO:0000313" key="3">
    <source>
        <dbReference type="Proteomes" id="UP000320762"/>
    </source>
</evidence>
<accession>A0A550D066</accession>
<keyword evidence="3" id="KW-1185">Reference proteome</keyword>
<comment type="caution">
    <text evidence="2">The sequence shown here is derived from an EMBL/GenBank/DDBJ whole genome shotgun (WGS) entry which is preliminary data.</text>
</comment>
<organism evidence="2 3">
    <name type="scientific">Schizophyllum amplum</name>
    <dbReference type="NCBI Taxonomy" id="97359"/>
    <lineage>
        <taxon>Eukaryota</taxon>
        <taxon>Fungi</taxon>
        <taxon>Dikarya</taxon>
        <taxon>Basidiomycota</taxon>
        <taxon>Agaricomycotina</taxon>
        <taxon>Agaricomycetes</taxon>
        <taxon>Agaricomycetidae</taxon>
        <taxon>Agaricales</taxon>
        <taxon>Schizophyllaceae</taxon>
        <taxon>Schizophyllum</taxon>
    </lineage>
</organism>
<feature type="compositionally biased region" description="Polar residues" evidence="1">
    <location>
        <begin position="8"/>
        <end position="18"/>
    </location>
</feature>
<dbReference type="AlphaFoldDB" id="A0A550D066"/>
<feature type="region of interest" description="Disordered" evidence="1">
    <location>
        <begin position="1"/>
        <end position="68"/>
    </location>
</feature>
<feature type="compositionally biased region" description="Polar residues" evidence="1">
    <location>
        <begin position="25"/>
        <end position="39"/>
    </location>
</feature>
<feature type="compositionally biased region" description="Basic and acidic residues" evidence="1">
    <location>
        <begin position="150"/>
        <end position="170"/>
    </location>
</feature>
<protein>
    <submittedName>
        <fullName evidence="2">Uncharacterized protein</fullName>
    </submittedName>
</protein>
<name>A0A550D066_9AGAR</name>
<reference evidence="2 3" key="1">
    <citation type="journal article" date="2019" name="New Phytol.">
        <title>Comparative genomics reveals unique wood-decay strategies and fruiting body development in the Schizophyllaceae.</title>
        <authorList>
            <person name="Almasi E."/>
            <person name="Sahu N."/>
            <person name="Krizsan K."/>
            <person name="Balint B."/>
            <person name="Kovacs G.M."/>
            <person name="Kiss B."/>
            <person name="Cseklye J."/>
            <person name="Drula E."/>
            <person name="Henrissat B."/>
            <person name="Nagy I."/>
            <person name="Chovatia M."/>
            <person name="Adam C."/>
            <person name="LaButti K."/>
            <person name="Lipzen A."/>
            <person name="Riley R."/>
            <person name="Grigoriev I.V."/>
            <person name="Nagy L.G."/>
        </authorList>
    </citation>
    <scope>NUCLEOTIDE SEQUENCE [LARGE SCALE GENOMIC DNA]</scope>
    <source>
        <strain evidence="2 3">NL-1724</strain>
    </source>
</reference>
<evidence type="ECO:0000313" key="2">
    <source>
        <dbReference type="EMBL" id="TRM70432.1"/>
    </source>
</evidence>
<sequence length="620" mass="66880">MTERSDESTSSLTRTADNNVPRLTPNVSTTLRTNDTTPSVPLVGGPVNNHGPNHQHHHYHGTPPAAPAPGVLHSPAPVAVVRTSRRRRLVHSIGAFMHRISRHASNDPPSTTIRGPATTTAHNAATQDHAQHAQDMSTHLPPPPTLGIDQQREGEVAGRLSSDGDDRDKPLPALPQTCSIDLPQNVVPPASFHRNDTPDRVSPAVPTGQGGSGTHAAAAADSDDAHVANTDYNFAEQPVVRYNDFAFKRWNGFSAPEIGGQASLTGAPARHAETNGHFEEDNLARPNSADFGTNAPLLGCVPLPPSGPDSGLGDQPILHRALARPNTADFGTNAPLLRCVSLPPSEPDDRLNAELTLTEASALAPADAVSAHSSTTRLAREGVEDDLWAYVGEKEVSGMHAGLQLVVIIGSKAEVERMDRQDSDELVDDRYEDAMPQLASFCVADSRHHRLTQLYLCTFCVQDASGRDVMTNVMLNLENYLSCLHSVEIVIKAANDIQPPDQIAIRNKLTHLRHLQIAGQAAVQRFRLFPLRRLIQLDILTKMSAANVLSLVDLANKLELLVLNYHASIENDESEGAARALDAAKVRLPHAMHAIADNPDALFFPGSRTVRHPPMVDMHA</sequence>
<evidence type="ECO:0000256" key="1">
    <source>
        <dbReference type="SAM" id="MobiDB-lite"/>
    </source>
</evidence>